<proteinExistence type="predicted"/>
<reference evidence="1 2" key="1">
    <citation type="submission" date="2018-11" db="EMBL/GenBank/DDBJ databases">
        <title>Chryseotalea sanarue gen. nov., sp., nov., a member of the family Cytophagaceae, isolated from a brackish lake in Hamamatsu Japan.</title>
        <authorList>
            <person name="Maejima Y."/>
            <person name="Iino T."/>
            <person name="Muraguchi Y."/>
            <person name="Fukuda K."/>
            <person name="Ohkuma M."/>
            <person name="Moriuchi R."/>
            <person name="Dohra H."/>
            <person name="Kimbara K."/>
            <person name="Shintani M."/>
        </authorList>
    </citation>
    <scope>NUCLEOTIDE SEQUENCE [LARGE SCALE GENOMIC DNA]</scope>
    <source>
        <strain evidence="1 2">Ys</strain>
    </source>
</reference>
<evidence type="ECO:0000313" key="2">
    <source>
        <dbReference type="Proteomes" id="UP000288227"/>
    </source>
</evidence>
<dbReference type="AlphaFoldDB" id="A0A401U8D0"/>
<dbReference type="EMBL" id="BHXQ01000002">
    <property type="protein sequence ID" value="GCC51137.1"/>
    <property type="molecule type" value="Genomic_DNA"/>
</dbReference>
<gene>
    <name evidence="1" type="ORF">SanaruYs_13570</name>
</gene>
<keyword evidence="2" id="KW-1185">Reference proteome</keyword>
<protein>
    <recommendedName>
        <fullName evidence="3">Lipoprotein</fullName>
    </recommendedName>
</protein>
<organism evidence="1 2">
    <name type="scientific">Chryseotalea sanaruensis</name>
    <dbReference type="NCBI Taxonomy" id="2482724"/>
    <lineage>
        <taxon>Bacteria</taxon>
        <taxon>Pseudomonadati</taxon>
        <taxon>Bacteroidota</taxon>
        <taxon>Cytophagia</taxon>
        <taxon>Cytophagales</taxon>
        <taxon>Chryseotaleaceae</taxon>
        <taxon>Chryseotalea</taxon>
    </lineage>
</organism>
<dbReference type="PROSITE" id="PS51257">
    <property type="entry name" value="PROKAR_LIPOPROTEIN"/>
    <property type="match status" value="1"/>
</dbReference>
<evidence type="ECO:0008006" key="3">
    <source>
        <dbReference type="Google" id="ProtNLM"/>
    </source>
</evidence>
<dbReference type="Proteomes" id="UP000288227">
    <property type="component" value="Unassembled WGS sequence"/>
</dbReference>
<dbReference type="OrthoDB" id="982178at2"/>
<sequence length="155" mass="17305">MKKIRFGCLVILSVVAISCGGGLTDEQRKKIKNEMETNQIKKISEAEITEATMTNGRRLAEILKTSVRADSLAQAENVKIKWLQAGQEDVTDMERQLIEAYLTQLTGGSMDNVQKIGTDSLLYTVPVIVKREDGVDEVKGIWSIYFTRKQIVLGI</sequence>
<accession>A0A401U8D0</accession>
<comment type="caution">
    <text evidence="1">The sequence shown here is derived from an EMBL/GenBank/DDBJ whole genome shotgun (WGS) entry which is preliminary data.</text>
</comment>
<evidence type="ECO:0000313" key="1">
    <source>
        <dbReference type="EMBL" id="GCC51137.1"/>
    </source>
</evidence>
<name>A0A401U8D0_9BACT</name>
<dbReference type="RefSeq" id="WP_127121774.1">
    <property type="nucleotide sequence ID" value="NZ_BHXQ01000002.1"/>
</dbReference>